<feature type="transmembrane region" description="Helical" evidence="1">
    <location>
        <begin position="235"/>
        <end position="253"/>
    </location>
</feature>
<keyword evidence="1" id="KW-0472">Membrane</keyword>
<protein>
    <submittedName>
        <fullName evidence="2">PMT family membrane protein</fullName>
    </submittedName>
</protein>
<dbReference type="RefSeq" id="WP_172127617.1">
    <property type="nucleotide sequence ID" value="NZ_CP042652.1"/>
</dbReference>
<reference evidence="2 3" key="1">
    <citation type="submission" date="2019-08" db="EMBL/GenBank/DDBJ databases">
        <title>Complete genome sequence of Arcobacter acticola.</title>
        <authorList>
            <person name="Miller W."/>
        </authorList>
    </citation>
    <scope>NUCLEOTIDE SEQUENCE [LARGE SCALE GENOMIC DNA]</scope>
    <source>
        <strain evidence="2 3">KCTC 52212</strain>
    </source>
</reference>
<evidence type="ECO:0000313" key="3">
    <source>
        <dbReference type="Proteomes" id="UP000503483"/>
    </source>
</evidence>
<keyword evidence="3" id="KW-1185">Reference proteome</keyword>
<feature type="transmembrane region" description="Helical" evidence="1">
    <location>
        <begin position="141"/>
        <end position="165"/>
    </location>
</feature>
<feature type="transmembrane region" description="Helical" evidence="1">
    <location>
        <begin position="64"/>
        <end position="84"/>
    </location>
</feature>
<gene>
    <name evidence="2" type="ORF">AACT_2593</name>
</gene>
<feature type="transmembrane region" description="Helical" evidence="1">
    <location>
        <begin position="96"/>
        <end position="129"/>
    </location>
</feature>
<sequence length="401" mass="47664">MTTTNNKFNYYFYISLLTIVVILLFKADNSLSISYKEALNVFVNNSVLSIISKLSISIFGQNDIALRLPFIVFYASSVLLMYKLTENYFRYEKDRFIAICIFMILPGVISASLLVNSAIMVIFFTLLYLYMYQKNAKHSYLLLVFFLFVDNSFAILYLALFFYSFKNQDKKLMYFSMIFFILSMYIYGFSTDGKPRGFLVDTFAIYATVFSPLLFIYFIYSLYRAGIKDERTITWYISMTAMVLSIVFSFRQRVFIEDFGPYVVISLPFMLKTFFHSYRVRLKEFRQTHNIIAVLIVSMLVINVFLTFINKPLYLVLGNPTKHFVYQYHFAKELADELKKRNINEVTCIDKELQLRLKFYNIVEGEKYFLSTRSYYNYDERIVIRYYNKELLDVYVKKIEK</sequence>
<dbReference type="EMBL" id="CP042652">
    <property type="protein sequence ID" value="QKE29670.1"/>
    <property type="molecule type" value="Genomic_DNA"/>
</dbReference>
<feature type="transmembrane region" description="Helical" evidence="1">
    <location>
        <begin position="259"/>
        <end position="278"/>
    </location>
</feature>
<feature type="transmembrane region" description="Helical" evidence="1">
    <location>
        <begin position="290"/>
        <end position="309"/>
    </location>
</feature>
<keyword evidence="1" id="KW-1133">Transmembrane helix</keyword>
<feature type="transmembrane region" description="Helical" evidence="1">
    <location>
        <begin position="12"/>
        <end position="27"/>
    </location>
</feature>
<evidence type="ECO:0000256" key="1">
    <source>
        <dbReference type="SAM" id="Phobius"/>
    </source>
</evidence>
<keyword evidence="1" id="KW-0812">Transmembrane</keyword>
<proteinExistence type="predicted"/>
<name>A0A6M8EGC2_9BACT</name>
<dbReference type="Proteomes" id="UP000503483">
    <property type="component" value="Chromosome"/>
</dbReference>
<evidence type="ECO:0000313" key="2">
    <source>
        <dbReference type="EMBL" id="QKE29670.1"/>
    </source>
</evidence>
<organism evidence="2 3">
    <name type="scientific">Arcobacter acticola</name>
    <dbReference type="NCBI Taxonomy" id="1849015"/>
    <lineage>
        <taxon>Bacteria</taxon>
        <taxon>Pseudomonadati</taxon>
        <taxon>Campylobacterota</taxon>
        <taxon>Epsilonproteobacteria</taxon>
        <taxon>Campylobacterales</taxon>
        <taxon>Arcobacteraceae</taxon>
        <taxon>Arcobacter</taxon>
    </lineage>
</organism>
<feature type="transmembrane region" description="Helical" evidence="1">
    <location>
        <begin position="203"/>
        <end position="223"/>
    </location>
</feature>
<dbReference type="AlphaFoldDB" id="A0A6M8EGC2"/>
<feature type="transmembrane region" description="Helical" evidence="1">
    <location>
        <begin position="172"/>
        <end position="191"/>
    </location>
</feature>
<dbReference type="KEGG" id="paco:AACT_2593"/>
<accession>A0A6M8EGC2</accession>